<evidence type="ECO:0000256" key="1">
    <source>
        <dbReference type="ARBA" id="ARBA00001966"/>
    </source>
</evidence>
<dbReference type="PROSITE" id="PS51918">
    <property type="entry name" value="RADICAL_SAM"/>
    <property type="match status" value="1"/>
</dbReference>
<dbReference type="PROSITE" id="PS01305">
    <property type="entry name" value="MOAA_NIFB_PQQE"/>
    <property type="match status" value="1"/>
</dbReference>
<evidence type="ECO:0000313" key="10">
    <source>
        <dbReference type="Proteomes" id="UP000051297"/>
    </source>
</evidence>
<dbReference type="STRING" id="1576480.XU08_C0005G0031"/>
<evidence type="ECO:0000256" key="7">
    <source>
        <dbReference type="ARBA" id="ARBA00023601"/>
    </source>
</evidence>
<dbReference type="GO" id="GO:0016491">
    <property type="term" value="F:oxidoreductase activity"/>
    <property type="evidence" value="ECO:0007669"/>
    <property type="project" value="InterPro"/>
</dbReference>
<dbReference type="AlphaFoldDB" id="A0A0T5ZX45"/>
<dbReference type="SFLD" id="SFLDG01067">
    <property type="entry name" value="SPASM/twitch_domain_containing"/>
    <property type="match status" value="1"/>
</dbReference>
<dbReference type="SFLD" id="SFLDG01386">
    <property type="entry name" value="main_SPASM_domain-containing"/>
    <property type="match status" value="1"/>
</dbReference>
<name>A0A0T5ZX45_UNCKA</name>
<dbReference type="EMBL" id="LDXK01000005">
    <property type="protein sequence ID" value="KRT67270.1"/>
    <property type="molecule type" value="Genomic_DNA"/>
</dbReference>
<keyword evidence="4" id="KW-0479">Metal-binding</keyword>
<comment type="similarity">
    <text evidence="7">Belongs to the radical SAM superfamily. Anaerobic sulfatase-maturating enzyme family.</text>
</comment>
<dbReference type="GO" id="GO:0051539">
    <property type="term" value="F:4 iron, 4 sulfur cluster binding"/>
    <property type="evidence" value="ECO:0007669"/>
    <property type="project" value="UniProtKB-KW"/>
</dbReference>
<dbReference type="InterPro" id="IPR007197">
    <property type="entry name" value="rSAM"/>
</dbReference>
<comment type="cofactor">
    <cofactor evidence="1">
        <name>[4Fe-4S] cluster</name>
        <dbReference type="ChEBI" id="CHEBI:49883"/>
    </cofactor>
</comment>
<evidence type="ECO:0000256" key="5">
    <source>
        <dbReference type="ARBA" id="ARBA00023004"/>
    </source>
</evidence>
<dbReference type="InterPro" id="IPR013785">
    <property type="entry name" value="Aldolase_TIM"/>
</dbReference>
<dbReference type="PANTHER" id="PTHR43273:SF3">
    <property type="entry name" value="ANAEROBIC SULFATASE-MATURATING ENZYME HOMOLOG ASLB-RELATED"/>
    <property type="match status" value="1"/>
</dbReference>
<dbReference type="Pfam" id="PF13186">
    <property type="entry name" value="SPASM"/>
    <property type="match status" value="1"/>
</dbReference>
<keyword evidence="5" id="KW-0408">Iron</keyword>
<dbReference type="SFLD" id="SFLDS00029">
    <property type="entry name" value="Radical_SAM"/>
    <property type="match status" value="1"/>
</dbReference>
<evidence type="ECO:0000256" key="3">
    <source>
        <dbReference type="ARBA" id="ARBA00022691"/>
    </source>
</evidence>
<dbReference type="CDD" id="cd01335">
    <property type="entry name" value="Radical_SAM"/>
    <property type="match status" value="1"/>
</dbReference>
<evidence type="ECO:0000256" key="2">
    <source>
        <dbReference type="ARBA" id="ARBA00022485"/>
    </source>
</evidence>
<organism evidence="9 10">
    <name type="scientific">candidate division WWE3 bacterium CSP1-7</name>
    <dbReference type="NCBI Taxonomy" id="1576480"/>
    <lineage>
        <taxon>Bacteria</taxon>
        <taxon>Katanobacteria</taxon>
    </lineage>
</organism>
<reference evidence="9 10" key="1">
    <citation type="submission" date="2015-05" db="EMBL/GenBank/DDBJ databases">
        <title>Critical biogeochemical functions in the subsurface are associated with bacteria from new phyla and little studied lineages.</title>
        <authorList>
            <person name="Hug L.A."/>
            <person name="Thomas B.C."/>
            <person name="Sharon I."/>
            <person name="Brown C.T."/>
            <person name="Sharma R."/>
            <person name="Hettich R.L."/>
            <person name="Wilkins M.J."/>
            <person name="Williams K.H."/>
            <person name="Singh A."/>
            <person name="Banfield J.F."/>
        </authorList>
    </citation>
    <scope>NUCLEOTIDE SEQUENCE [LARGE SCALE GENOMIC DNA]</scope>
    <source>
        <strain evidence="9">CSP1-7</strain>
    </source>
</reference>
<dbReference type="Pfam" id="PF04055">
    <property type="entry name" value="Radical_SAM"/>
    <property type="match status" value="1"/>
</dbReference>
<accession>A0A0T5ZX45</accession>
<dbReference type="InterPro" id="IPR058240">
    <property type="entry name" value="rSAM_sf"/>
</dbReference>
<sequence length="368" mass="41348">MSTKTVIVKPVSSRCNIRCFYCYNATEFRKHDRIPMMSVELMGQIHEKLPEFGVDDVTLIWHGGEPLIRGLAFYEAVVSIQKHLRQRFPNLRIVNNVQTNATLMTEEWARFFATNGWRVATSLDGPEGLHNTFRVDAKGRGTFDRVMAGIRCAQAAGVSIGFIAVVTSETLKYSPKELYDFWTSVSPHFAVSPCWEASINGVSPRYVVDPQGYLAFLKALFDIWWKNDDSEVTIRPFNGLIQAILGGCGPTCAYNGSCSDFLSVEADGSVYPCGKFAGVSELQLGNISKQSFPAINCSRVRQDHLTIAGFRPEECRSCRWLKVCNNGCPYDRYRSNGEFEALSPFCTVRKGIFEYVDTAIRKTAEWTK</sequence>
<feature type="domain" description="Radical SAM core" evidence="8">
    <location>
        <begin position="1"/>
        <end position="227"/>
    </location>
</feature>
<evidence type="ECO:0000256" key="6">
    <source>
        <dbReference type="ARBA" id="ARBA00023014"/>
    </source>
</evidence>
<dbReference type="NCBIfam" id="TIGR04085">
    <property type="entry name" value="rSAM_more_4Fe4S"/>
    <property type="match status" value="1"/>
</dbReference>
<keyword evidence="3" id="KW-0949">S-adenosyl-L-methionine</keyword>
<dbReference type="InterPro" id="IPR023885">
    <property type="entry name" value="4Fe4S-binding_SPASM_dom"/>
</dbReference>
<protein>
    <submittedName>
        <fullName evidence="9">Radical SAM domain-containing protein, uncharacterized protein</fullName>
    </submittedName>
</protein>
<proteinExistence type="inferred from homology"/>
<dbReference type="InterPro" id="IPR023867">
    <property type="entry name" value="Sulphatase_maturase_rSAM"/>
</dbReference>
<gene>
    <name evidence="9" type="ORF">XU08_C0005G0031</name>
</gene>
<dbReference type="InterPro" id="IPR000385">
    <property type="entry name" value="MoaA_NifB_PqqE_Fe-S-bd_CS"/>
</dbReference>
<evidence type="ECO:0000313" key="9">
    <source>
        <dbReference type="EMBL" id="KRT67270.1"/>
    </source>
</evidence>
<dbReference type="PANTHER" id="PTHR43273">
    <property type="entry name" value="ANAEROBIC SULFATASE-MATURATING ENZYME HOMOLOG ASLB-RELATED"/>
    <property type="match status" value="1"/>
</dbReference>
<dbReference type="SFLD" id="SFLDG01384">
    <property type="entry name" value="thioether_bond_formation_requi"/>
    <property type="match status" value="1"/>
</dbReference>
<dbReference type="SFLD" id="SFLDG01072">
    <property type="entry name" value="dehydrogenase_like"/>
    <property type="match status" value="1"/>
</dbReference>
<comment type="caution">
    <text evidence="9">The sequence shown here is derived from an EMBL/GenBank/DDBJ whole genome shotgun (WGS) entry which is preliminary data.</text>
</comment>
<evidence type="ECO:0000256" key="4">
    <source>
        <dbReference type="ARBA" id="ARBA00022723"/>
    </source>
</evidence>
<dbReference type="Proteomes" id="UP000051297">
    <property type="component" value="Unassembled WGS sequence"/>
</dbReference>
<keyword evidence="2" id="KW-0004">4Fe-4S</keyword>
<dbReference type="SUPFAM" id="SSF102114">
    <property type="entry name" value="Radical SAM enzymes"/>
    <property type="match status" value="1"/>
</dbReference>
<dbReference type="GO" id="GO:0046872">
    <property type="term" value="F:metal ion binding"/>
    <property type="evidence" value="ECO:0007669"/>
    <property type="project" value="UniProtKB-KW"/>
</dbReference>
<evidence type="ECO:0000259" key="8">
    <source>
        <dbReference type="PROSITE" id="PS51918"/>
    </source>
</evidence>
<dbReference type="Gene3D" id="3.20.20.70">
    <property type="entry name" value="Aldolase class I"/>
    <property type="match status" value="1"/>
</dbReference>
<keyword evidence="6" id="KW-0411">Iron-sulfur</keyword>